<sequence length="115" mass="13516">MLAKKFRFHRQNDVRRVYRNGSSARSSHLSLKYLKQHSPSDNRVAVVVSKKVDKKAVIRNRIRRRVYEIIRNTWTDTKQGHDLVFTVHDKSIATIEHPELEAEIKKLLKKAELAN</sequence>
<evidence type="ECO:0000256" key="3">
    <source>
        <dbReference type="ARBA" id="ARBA00022759"/>
    </source>
</evidence>
<gene>
    <name evidence="6" type="ORF">MNBD_BACTEROID07-1672</name>
</gene>
<name>A0A3B0UHD4_9ZZZZ</name>
<dbReference type="PANTHER" id="PTHR33992:SF1">
    <property type="entry name" value="RIBONUCLEASE P PROTEIN COMPONENT"/>
    <property type="match status" value="1"/>
</dbReference>
<keyword evidence="2" id="KW-0540">Nuclease</keyword>
<dbReference type="SUPFAM" id="SSF54211">
    <property type="entry name" value="Ribosomal protein S5 domain 2-like"/>
    <property type="match status" value="1"/>
</dbReference>
<dbReference type="EC" id="3.1.26.5" evidence="6"/>
<evidence type="ECO:0000256" key="5">
    <source>
        <dbReference type="ARBA" id="ARBA00022884"/>
    </source>
</evidence>
<dbReference type="GO" id="GO:0042781">
    <property type="term" value="F:3'-tRNA processing endoribonuclease activity"/>
    <property type="evidence" value="ECO:0007669"/>
    <property type="project" value="TreeGrafter"/>
</dbReference>
<protein>
    <submittedName>
        <fullName evidence="6">Ribonuclease P protein component</fullName>
        <ecNumber evidence="6">3.1.26.5</ecNumber>
    </submittedName>
</protein>
<evidence type="ECO:0000313" key="6">
    <source>
        <dbReference type="EMBL" id="VAW27753.1"/>
    </source>
</evidence>
<evidence type="ECO:0000256" key="1">
    <source>
        <dbReference type="ARBA" id="ARBA00022694"/>
    </source>
</evidence>
<dbReference type="GO" id="GO:0030677">
    <property type="term" value="C:ribonuclease P complex"/>
    <property type="evidence" value="ECO:0007669"/>
    <property type="project" value="TreeGrafter"/>
</dbReference>
<evidence type="ECO:0000256" key="4">
    <source>
        <dbReference type="ARBA" id="ARBA00022801"/>
    </source>
</evidence>
<dbReference type="NCBIfam" id="TIGR00188">
    <property type="entry name" value="rnpA"/>
    <property type="match status" value="1"/>
</dbReference>
<keyword evidence="1" id="KW-0819">tRNA processing</keyword>
<dbReference type="InterPro" id="IPR000100">
    <property type="entry name" value="RNase_P"/>
</dbReference>
<dbReference type="InterPro" id="IPR014721">
    <property type="entry name" value="Ribsml_uS5_D2-typ_fold_subgr"/>
</dbReference>
<keyword evidence="3" id="KW-0255">Endonuclease</keyword>
<organism evidence="6">
    <name type="scientific">hydrothermal vent metagenome</name>
    <dbReference type="NCBI Taxonomy" id="652676"/>
    <lineage>
        <taxon>unclassified sequences</taxon>
        <taxon>metagenomes</taxon>
        <taxon>ecological metagenomes</taxon>
    </lineage>
</organism>
<dbReference type="GO" id="GO:0004526">
    <property type="term" value="F:ribonuclease P activity"/>
    <property type="evidence" value="ECO:0007669"/>
    <property type="project" value="UniProtKB-EC"/>
</dbReference>
<dbReference type="InterPro" id="IPR020568">
    <property type="entry name" value="Ribosomal_Su5_D2-typ_SF"/>
</dbReference>
<dbReference type="Gene3D" id="3.30.230.10">
    <property type="match status" value="1"/>
</dbReference>
<proteinExistence type="inferred from homology"/>
<keyword evidence="5" id="KW-0694">RNA-binding</keyword>
<dbReference type="AlphaFoldDB" id="A0A3B0UHD4"/>
<keyword evidence="4 6" id="KW-0378">Hydrolase</keyword>
<dbReference type="Pfam" id="PF00825">
    <property type="entry name" value="Ribonuclease_P"/>
    <property type="match status" value="1"/>
</dbReference>
<evidence type="ECO:0000256" key="2">
    <source>
        <dbReference type="ARBA" id="ARBA00022722"/>
    </source>
</evidence>
<dbReference type="EMBL" id="UOET01000155">
    <property type="protein sequence ID" value="VAW27753.1"/>
    <property type="molecule type" value="Genomic_DNA"/>
</dbReference>
<dbReference type="GO" id="GO:0000049">
    <property type="term" value="F:tRNA binding"/>
    <property type="evidence" value="ECO:0007669"/>
    <property type="project" value="InterPro"/>
</dbReference>
<reference evidence="6" key="1">
    <citation type="submission" date="2018-06" db="EMBL/GenBank/DDBJ databases">
        <authorList>
            <person name="Zhirakovskaya E."/>
        </authorList>
    </citation>
    <scope>NUCLEOTIDE SEQUENCE</scope>
</reference>
<accession>A0A3B0UHD4</accession>
<dbReference type="PANTHER" id="PTHR33992">
    <property type="entry name" value="RIBONUCLEASE P PROTEIN COMPONENT"/>
    <property type="match status" value="1"/>
</dbReference>
<dbReference type="HAMAP" id="MF_00227">
    <property type="entry name" value="RNase_P"/>
    <property type="match status" value="1"/>
</dbReference>